<evidence type="ECO:0000256" key="1">
    <source>
        <dbReference type="ARBA" id="ARBA00022737"/>
    </source>
</evidence>
<feature type="compositionally biased region" description="Basic and acidic residues" evidence="4">
    <location>
        <begin position="500"/>
        <end position="528"/>
    </location>
</feature>
<feature type="region of interest" description="Disordered" evidence="4">
    <location>
        <begin position="244"/>
        <end position="292"/>
    </location>
</feature>
<dbReference type="PANTHER" id="PTHR24198">
    <property type="entry name" value="ANKYRIN REPEAT AND PROTEIN KINASE DOMAIN-CONTAINING PROTEIN"/>
    <property type="match status" value="1"/>
</dbReference>
<evidence type="ECO:0000256" key="4">
    <source>
        <dbReference type="SAM" id="MobiDB-lite"/>
    </source>
</evidence>
<sequence length="1105" mass="124491">MQNGSPYHAREEPVPSTSYNYDRTPLHEAVIAGDDDTVQLLLRTGADRNAKDTQHGNTPLHEAAWHGYSRCVKLLCALPKQKAHKILLDLKAQKALQETKGALHSALLSTRNFGGFSALHLAAQNGHNQSCREILLAGADPDVQNNYGDTPLHTACRYGHAGAVRIILSAKCDPQRVNLNGDTPLHIACAMGRRKLTRILLEGGCDKSITNAQGETARDIAIRKKLKEIICILDKTSIDLDRNQLRDRSTSSSRNKSTPKKDGKHHKSGSKRKNDDQVDHNGKSIPDPRHWSPYGCHYSPDPKCFPPPKLETLPKDPLNKGEQYYLDLAGNIRKGPVGVGSACYCAPFFRHLEHRISRNKHTIKKYVQKIDNKVDALALKTDDQIEELTKSIISDRIRCEDKKLYLKTWLKRGILQRQSLAPGKVSTKDYESATNTLTRSRSLEILDNDEILFKGDMKTSTPAGISRSVDLLNHHSVTVHREAEISDHPAESSINSNCKNHPESDRERSSFINSDKDHTGSFKKESSTEKSVSQPSEGRKVGKFRISKEPKSSRYKTRDTKRIDESFERDSLSEAESNNFDEDLRASLVTKRLEKLLFETKTMLEKEKLFQKLRKQDDPLFTPDNYLTKIGSGHMFNRDKLIEHLEATRLRDFDDRTRNIQKEMELITRTLGGKSILRDNDQASPVKSRSRRGSVISPVSSQEHNIKDYNTSDENEEYVDDINVCDMEKTRYMQSTNFNESHHQSSDDDEESDDEDDVESQVAVNDSSNHQMSNGLFTNSNFTDVNRNRSSSSEQSPATVRETPDICRNVRKSSETTTEFSDSSNVKELNELKSRILNGTSWRSNVLKMSADEARASSSSESPEFATKVEQNNVYDIRSSEVKLVKSVQNIQSDHGIDVVDSPKQEEQPPALPAKGIVKRLISRIQKSNTATPGDTNTHQNVPETTNFIPKDAYFHDLPTKQPPPIAVARNRNPIPIDLNENDILQEQNSIYNPIQQQSYYENTNNQVSSHPNHQFQMTRQGHVVSPVNDSGYNSTRLYDGTSMSEHPKFSINQNGDPRNSPQIFSNYHLNQNPMTNKLEETSSNGNTNVRGKELYLSNGGSSLV</sequence>
<feature type="repeat" description="ANK" evidence="3">
    <location>
        <begin position="55"/>
        <end position="75"/>
    </location>
</feature>
<feature type="repeat" description="ANK" evidence="3">
    <location>
        <begin position="21"/>
        <end position="53"/>
    </location>
</feature>
<evidence type="ECO:0000313" key="5">
    <source>
        <dbReference type="EMBL" id="SSX04095.1"/>
    </source>
</evidence>
<protein>
    <submittedName>
        <fullName evidence="5">CSON010827 protein</fullName>
    </submittedName>
</protein>
<keyword evidence="2 3" id="KW-0040">ANK repeat</keyword>
<dbReference type="SUPFAM" id="SSF48403">
    <property type="entry name" value="Ankyrin repeat"/>
    <property type="match status" value="1"/>
</dbReference>
<feature type="compositionally biased region" description="Acidic residues" evidence="4">
    <location>
        <begin position="747"/>
        <end position="759"/>
    </location>
</feature>
<dbReference type="InterPro" id="IPR002110">
    <property type="entry name" value="Ankyrin_rpt"/>
</dbReference>
<evidence type="ECO:0000256" key="2">
    <source>
        <dbReference type="ARBA" id="ARBA00023043"/>
    </source>
</evidence>
<accession>A0A336KLC7</accession>
<gene>
    <name evidence="5" type="primary">CSON010827</name>
</gene>
<evidence type="ECO:0000256" key="3">
    <source>
        <dbReference type="PROSITE-ProRule" id="PRU00023"/>
    </source>
</evidence>
<feature type="compositionally biased region" description="Basic and acidic residues" evidence="4">
    <location>
        <begin position="546"/>
        <end position="572"/>
    </location>
</feature>
<dbReference type="AlphaFoldDB" id="A0A336KLC7"/>
<dbReference type="Gene3D" id="1.25.40.20">
    <property type="entry name" value="Ankyrin repeat-containing domain"/>
    <property type="match status" value="3"/>
</dbReference>
<feature type="compositionally biased region" description="Polar residues" evidence="4">
    <location>
        <begin position="1075"/>
        <end position="1090"/>
    </location>
</feature>
<name>A0A336KLC7_CULSO</name>
<feature type="repeat" description="ANK" evidence="3">
    <location>
        <begin position="114"/>
        <end position="146"/>
    </location>
</feature>
<dbReference type="PROSITE" id="PS50297">
    <property type="entry name" value="ANK_REP_REGION"/>
    <property type="match status" value="5"/>
</dbReference>
<dbReference type="EMBL" id="UFQS01000449">
    <property type="protein sequence ID" value="SSX04095.1"/>
    <property type="molecule type" value="Genomic_DNA"/>
</dbReference>
<dbReference type="EMBL" id="UFQT01000449">
    <property type="protein sequence ID" value="SSX24460.1"/>
    <property type="molecule type" value="Genomic_DNA"/>
</dbReference>
<reference evidence="5" key="1">
    <citation type="submission" date="2018-04" db="EMBL/GenBank/DDBJ databases">
        <authorList>
            <person name="Go L.Y."/>
            <person name="Mitchell J.A."/>
        </authorList>
    </citation>
    <scope>NUCLEOTIDE SEQUENCE</scope>
    <source>
        <tissue evidence="5">Whole organism</tissue>
    </source>
</reference>
<feature type="region of interest" description="Disordered" evidence="4">
    <location>
        <begin position="1"/>
        <end position="21"/>
    </location>
</feature>
<organism evidence="5">
    <name type="scientific">Culicoides sonorensis</name>
    <name type="common">Biting midge</name>
    <dbReference type="NCBI Taxonomy" id="179676"/>
    <lineage>
        <taxon>Eukaryota</taxon>
        <taxon>Metazoa</taxon>
        <taxon>Ecdysozoa</taxon>
        <taxon>Arthropoda</taxon>
        <taxon>Hexapoda</taxon>
        <taxon>Insecta</taxon>
        <taxon>Pterygota</taxon>
        <taxon>Neoptera</taxon>
        <taxon>Endopterygota</taxon>
        <taxon>Diptera</taxon>
        <taxon>Nematocera</taxon>
        <taxon>Chironomoidea</taxon>
        <taxon>Ceratopogonidae</taxon>
        <taxon>Ceratopogoninae</taxon>
        <taxon>Culicoides</taxon>
        <taxon>Monoculicoides</taxon>
    </lineage>
</organism>
<feature type="region of interest" description="Disordered" evidence="4">
    <location>
        <begin position="676"/>
        <end position="719"/>
    </location>
</feature>
<keyword evidence="1" id="KW-0677">Repeat</keyword>
<dbReference type="PANTHER" id="PTHR24198:SF165">
    <property type="entry name" value="ANKYRIN REPEAT-CONTAINING PROTEIN-RELATED"/>
    <property type="match status" value="1"/>
</dbReference>
<reference evidence="6" key="2">
    <citation type="submission" date="2018-07" db="EMBL/GenBank/DDBJ databases">
        <authorList>
            <person name="Quirk P.G."/>
            <person name="Krulwich T.A."/>
        </authorList>
    </citation>
    <scope>NUCLEOTIDE SEQUENCE</scope>
</reference>
<feature type="repeat" description="ANK" evidence="3">
    <location>
        <begin position="147"/>
        <end position="179"/>
    </location>
</feature>
<feature type="region of interest" description="Disordered" evidence="4">
    <location>
        <begin position="738"/>
        <end position="822"/>
    </location>
</feature>
<feature type="compositionally biased region" description="Polar residues" evidence="4">
    <location>
        <begin position="763"/>
        <end position="798"/>
    </location>
</feature>
<dbReference type="VEuPathDB" id="VectorBase:CSON010827"/>
<feature type="compositionally biased region" description="Basic and acidic residues" evidence="4">
    <location>
        <begin position="272"/>
        <end position="290"/>
    </location>
</feature>
<dbReference type="Pfam" id="PF12796">
    <property type="entry name" value="Ank_2"/>
    <property type="match status" value="2"/>
</dbReference>
<dbReference type="PROSITE" id="PS50088">
    <property type="entry name" value="ANK_REPEAT"/>
    <property type="match status" value="5"/>
</dbReference>
<evidence type="ECO:0000313" key="6">
    <source>
        <dbReference type="EMBL" id="SSX24460.1"/>
    </source>
</evidence>
<feature type="repeat" description="ANK" evidence="3">
    <location>
        <begin position="180"/>
        <end position="212"/>
    </location>
</feature>
<feature type="region of interest" description="Disordered" evidence="4">
    <location>
        <begin position="1075"/>
        <end position="1105"/>
    </location>
</feature>
<dbReference type="InterPro" id="IPR036770">
    <property type="entry name" value="Ankyrin_rpt-contain_sf"/>
</dbReference>
<proteinExistence type="predicted"/>
<feature type="region of interest" description="Disordered" evidence="4">
    <location>
        <begin position="483"/>
        <end position="575"/>
    </location>
</feature>
<dbReference type="SMART" id="SM00248">
    <property type="entry name" value="ANK"/>
    <property type="match status" value="6"/>
</dbReference>
<feature type="compositionally biased region" description="Basic residues" evidence="4">
    <location>
        <begin position="262"/>
        <end position="271"/>
    </location>
</feature>